<dbReference type="GO" id="GO:0000917">
    <property type="term" value="P:division septum assembly"/>
    <property type="evidence" value="ECO:0007669"/>
    <property type="project" value="UniProtKB-KW"/>
</dbReference>
<evidence type="ECO:0000256" key="3">
    <source>
        <dbReference type="ARBA" id="ARBA00023210"/>
    </source>
</evidence>
<dbReference type="PANTHER" id="PTHR34108:SF1">
    <property type="entry name" value="SEPTUM SITE-DETERMINING PROTEIN MINC"/>
    <property type="match status" value="1"/>
</dbReference>
<proteinExistence type="inferred from homology"/>
<dbReference type="Pfam" id="PF03775">
    <property type="entry name" value="MinC_C"/>
    <property type="match status" value="1"/>
</dbReference>
<dbReference type="Gene3D" id="2.160.20.70">
    <property type="match status" value="1"/>
</dbReference>
<feature type="domain" description="Septum site-determining protein MinC N-terminal" evidence="8">
    <location>
        <begin position="6"/>
        <end position="79"/>
    </location>
</feature>
<gene>
    <name evidence="6" type="primary">minC</name>
    <name evidence="9" type="ordered locus">Clocel_2763</name>
</gene>
<dbReference type="InterPro" id="IPR013033">
    <property type="entry name" value="MinC"/>
</dbReference>
<dbReference type="EMBL" id="CP002160">
    <property type="protein sequence ID" value="ADL52460.1"/>
    <property type="molecule type" value="Genomic_DNA"/>
</dbReference>
<evidence type="ECO:0000256" key="5">
    <source>
        <dbReference type="ARBA" id="ARBA00046874"/>
    </source>
</evidence>
<evidence type="ECO:0000259" key="7">
    <source>
        <dbReference type="Pfam" id="PF03775"/>
    </source>
</evidence>
<dbReference type="Pfam" id="PF22642">
    <property type="entry name" value="MinC_N_1"/>
    <property type="match status" value="1"/>
</dbReference>
<dbReference type="PANTHER" id="PTHR34108">
    <property type="entry name" value="SEPTUM SITE-DETERMINING PROTEIN MINC"/>
    <property type="match status" value="1"/>
</dbReference>
<dbReference type="KEGG" id="ccb:Clocel_2763"/>
<evidence type="ECO:0000259" key="8">
    <source>
        <dbReference type="Pfam" id="PF22642"/>
    </source>
</evidence>
<keyword evidence="2 6" id="KW-0132">Cell division</keyword>
<evidence type="ECO:0000313" key="10">
    <source>
        <dbReference type="Proteomes" id="UP000002730"/>
    </source>
</evidence>
<keyword evidence="10" id="KW-1185">Reference proteome</keyword>
<dbReference type="NCBIfam" id="NF001775">
    <property type="entry name" value="PRK00513.1-6"/>
    <property type="match status" value="1"/>
</dbReference>
<dbReference type="InterPro" id="IPR036145">
    <property type="entry name" value="MinC_C_sf"/>
</dbReference>
<sequence length="210" mass="23717">MNSNRIVLKGNKDVLNIIVDMNKFKDFDDVLDSLKDKMSGAKSFYKDASIIITTQLKYITERQRRKLKDLLFDEFFIKDCSYQELEQEENKAFEGVFEGRTKYITTTIRSGQVINYHGNLVIIGDVNPGAEIYADGNIIVLGHVKGDLYAGVSGNTNAIIAAYKLEPKILKIANLATLSPDGDYEPQYPEIATIKEHSIIVEPYIPNKFI</sequence>
<evidence type="ECO:0000313" key="9">
    <source>
        <dbReference type="EMBL" id="ADL52460.1"/>
    </source>
</evidence>
<protein>
    <recommendedName>
        <fullName evidence="6">Probable septum site-determining protein MinC</fullName>
    </recommendedName>
</protein>
<evidence type="ECO:0000256" key="1">
    <source>
        <dbReference type="ARBA" id="ARBA00006291"/>
    </source>
</evidence>
<keyword evidence="4 6" id="KW-0131">Cell cycle</keyword>
<comment type="similarity">
    <text evidence="1 6">Belongs to the MinC family.</text>
</comment>
<comment type="function">
    <text evidence="6">Cell division inhibitor that blocks the formation of polar Z ring septums. Rapidly oscillates between the poles of the cell to destabilize FtsZ filaments that have formed before they mature into polar Z rings. Prevents FtsZ polymerization.</text>
</comment>
<dbReference type="eggNOG" id="COG0850">
    <property type="taxonomic scope" value="Bacteria"/>
</dbReference>
<dbReference type="HOGENOM" id="CLU_048711_2_0_9"/>
<dbReference type="InterPro" id="IPR055219">
    <property type="entry name" value="MinC_N_1"/>
</dbReference>
<dbReference type="InterPro" id="IPR005526">
    <property type="entry name" value="Septum_form_inhib_MinC_C"/>
</dbReference>
<comment type="subunit">
    <text evidence="5 6">Interacts with MinD and FtsZ.</text>
</comment>
<dbReference type="SUPFAM" id="SSF63848">
    <property type="entry name" value="Cell-division inhibitor MinC, C-terminal domain"/>
    <property type="match status" value="1"/>
</dbReference>
<feature type="domain" description="Septum formation inhibitor MinC C-terminal" evidence="7">
    <location>
        <begin position="104"/>
        <end position="201"/>
    </location>
</feature>
<reference evidence="9 10" key="1">
    <citation type="submission" date="2010-08" db="EMBL/GenBank/DDBJ databases">
        <title>Complete sequence of Clostridium cellulovorans 743B.</title>
        <authorList>
            <consortium name="US DOE Joint Genome Institute"/>
            <person name="Lucas S."/>
            <person name="Copeland A."/>
            <person name="Lapidus A."/>
            <person name="Cheng J.-F."/>
            <person name="Bruce D."/>
            <person name="Goodwin L."/>
            <person name="Pitluck S."/>
            <person name="Chertkov O."/>
            <person name="Detter J.C."/>
            <person name="Han C."/>
            <person name="Tapia R."/>
            <person name="Land M."/>
            <person name="Hauser L."/>
            <person name="Chang Y.-J."/>
            <person name="Jeffries C."/>
            <person name="Kyrpides N."/>
            <person name="Ivanova N."/>
            <person name="Mikhailova N."/>
            <person name="Hemme C.L."/>
            <person name="Woyke T."/>
        </authorList>
    </citation>
    <scope>NUCLEOTIDE SEQUENCE [LARGE SCALE GENOMIC DNA]</scope>
    <source>
        <strain evidence="10">ATCC 35296 / DSM 3052 / OCM 3 / 743B</strain>
    </source>
</reference>
<evidence type="ECO:0000256" key="2">
    <source>
        <dbReference type="ARBA" id="ARBA00022618"/>
    </source>
</evidence>
<keyword evidence="3 6" id="KW-0717">Septation</keyword>
<dbReference type="GO" id="GO:1901891">
    <property type="term" value="P:regulation of cell septum assembly"/>
    <property type="evidence" value="ECO:0007669"/>
    <property type="project" value="InterPro"/>
</dbReference>
<dbReference type="Gene3D" id="3.30.160.540">
    <property type="match status" value="1"/>
</dbReference>
<dbReference type="AlphaFoldDB" id="D9SS13"/>
<name>D9SS13_CLOC7</name>
<dbReference type="HAMAP" id="MF_00267">
    <property type="entry name" value="MinC"/>
    <property type="match status" value="1"/>
</dbReference>
<dbReference type="GO" id="GO:0000902">
    <property type="term" value="P:cell morphogenesis"/>
    <property type="evidence" value="ECO:0007669"/>
    <property type="project" value="InterPro"/>
</dbReference>
<accession>D9SS13</accession>
<dbReference type="RefSeq" id="WP_010076651.1">
    <property type="nucleotide sequence ID" value="NC_014393.1"/>
</dbReference>
<organism evidence="9 10">
    <name type="scientific">Clostridium cellulovorans (strain ATCC 35296 / DSM 3052 / OCM 3 / 743B)</name>
    <dbReference type="NCBI Taxonomy" id="573061"/>
    <lineage>
        <taxon>Bacteria</taxon>
        <taxon>Bacillati</taxon>
        <taxon>Bacillota</taxon>
        <taxon>Clostridia</taxon>
        <taxon>Eubacteriales</taxon>
        <taxon>Clostridiaceae</taxon>
        <taxon>Clostridium</taxon>
    </lineage>
</organism>
<dbReference type="OrthoDB" id="9790810at2"/>
<evidence type="ECO:0000256" key="4">
    <source>
        <dbReference type="ARBA" id="ARBA00023306"/>
    </source>
</evidence>
<dbReference type="STRING" id="573061.Clocel_2763"/>
<dbReference type="NCBIfam" id="TIGR01222">
    <property type="entry name" value="minC"/>
    <property type="match status" value="1"/>
</dbReference>
<evidence type="ECO:0000256" key="6">
    <source>
        <dbReference type="HAMAP-Rule" id="MF_00267"/>
    </source>
</evidence>
<dbReference type="Proteomes" id="UP000002730">
    <property type="component" value="Chromosome"/>
</dbReference>
<dbReference type="InterPro" id="IPR016098">
    <property type="entry name" value="CAP/MinC_C"/>
</dbReference>